<evidence type="ECO:0008006" key="3">
    <source>
        <dbReference type="Google" id="ProtNLM"/>
    </source>
</evidence>
<reference evidence="1 2" key="1">
    <citation type="submission" date="2022-11" db="EMBL/GenBank/DDBJ databases">
        <title>Minimal conservation of predation-associated metabolite biosynthetic gene clusters underscores biosynthetic potential of Myxococcota including descriptions for ten novel species: Archangium lansinium sp. nov., Myxococcus landrumus sp. nov., Nannocystis bai.</title>
        <authorList>
            <person name="Ahearne A."/>
            <person name="Stevens C."/>
            <person name="Dowd S."/>
        </authorList>
    </citation>
    <scope>NUCLEOTIDE SEQUENCE [LARGE SCALE GENOMIC DNA]</scope>
    <source>
        <strain evidence="1 2">NCWAL01</strain>
    </source>
</reference>
<accession>A0ABT5D7S8</accession>
<evidence type="ECO:0000313" key="1">
    <source>
        <dbReference type="EMBL" id="MDC0709183.1"/>
    </source>
</evidence>
<dbReference type="EMBL" id="JAQNDM010000002">
    <property type="protein sequence ID" value="MDC0709183.1"/>
    <property type="molecule type" value="Genomic_DNA"/>
</dbReference>
<organism evidence="1 2">
    <name type="scientific">Stigmatella ashevillensis</name>
    <dbReference type="NCBI Taxonomy" id="2995309"/>
    <lineage>
        <taxon>Bacteria</taxon>
        <taxon>Pseudomonadati</taxon>
        <taxon>Myxococcota</taxon>
        <taxon>Myxococcia</taxon>
        <taxon>Myxococcales</taxon>
        <taxon>Cystobacterineae</taxon>
        <taxon>Archangiaceae</taxon>
        <taxon>Stigmatella</taxon>
    </lineage>
</organism>
<comment type="caution">
    <text evidence="1">The sequence shown here is derived from an EMBL/GenBank/DDBJ whole genome shotgun (WGS) entry which is preliminary data.</text>
</comment>
<gene>
    <name evidence="1" type="ORF">POL68_11980</name>
</gene>
<proteinExistence type="predicted"/>
<dbReference type="Proteomes" id="UP001221838">
    <property type="component" value="Unassembled WGS sequence"/>
</dbReference>
<name>A0ABT5D7S8_9BACT</name>
<keyword evidence="2" id="KW-1185">Reference proteome</keyword>
<sequence length="57" mass="5964">MGFVPVEVAPAATSQREQVGGGAVVVEVKGVRMRVEGGASQELVERVLRALQQVQGC</sequence>
<protein>
    <recommendedName>
        <fullName evidence="3">Transposase</fullName>
    </recommendedName>
</protein>
<evidence type="ECO:0000313" key="2">
    <source>
        <dbReference type="Proteomes" id="UP001221838"/>
    </source>
</evidence>
<dbReference type="RefSeq" id="WP_272137506.1">
    <property type="nucleotide sequence ID" value="NZ_JAQNDM010000002.1"/>
</dbReference>